<organism evidence="1 2">
    <name type="scientific">Sphingomonas yabuuchiae</name>
    <dbReference type="NCBI Taxonomy" id="172044"/>
    <lineage>
        <taxon>Bacteria</taxon>
        <taxon>Pseudomonadati</taxon>
        <taxon>Pseudomonadota</taxon>
        <taxon>Alphaproteobacteria</taxon>
        <taxon>Sphingomonadales</taxon>
        <taxon>Sphingomonadaceae</taxon>
        <taxon>Sphingomonas</taxon>
    </lineage>
</organism>
<protein>
    <recommendedName>
        <fullName evidence="3">Xyloglucanase</fullName>
    </recommendedName>
</protein>
<comment type="caution">
    <text evidence="1">The sequence shown here is derived from an EMBL/GenBank/DDBJ whole genome shotgun (WGS) entry which is preliminary data.</text>
</comment>
<dbReference type="PANTHER" id="PTHR43739">
    <property type="entry name" value="XYLOGLUCANASE (EUROFUNG)"/>
    <property type="match status" value="1"/>
</dbReference>
<dbReference type="PATRIC" id="fig|172044.3.peg.1144"/>
<dbReference type="InterPro" id="IPR052025">
    <property type="entry name" value="Xyloglucanase_GH74"/>
</dbReference>
<dbReference type="SUPFAM" id="SSF110296">
    <property type="entry name" value="Oligoxyloglucan reducing end-specific cellobiohydrolase"/>
    <property type="match status" value="2"/>
</dbReference>
<proteinExistence type="predicted"/>
<dbReference type="Gene3D" id="2.130.10.10">
    <property type="entry name" value="YVTN repeat-like/Quinoprotein amine dehydrogenase"/>
    <property type="match status" value="3"/>
</dbReference>
<sequence length="749" mass="81060">MRPTRAGTTGPVANERYGWRPVAIGGGGFITGQAIDPRGKTHVARTDVAGAYLWNADRDQWMQLATAATLPAPERDSDWVWGGVYEIAVAPSRPERLYMAMQKAVFRSDDRGQHFVRAWPQGVPLDLDANGPYRITGPFLAVSPRNPDLVLLSTQNDGVWRSEDGGVSWARLADIPAAPPETAAKTKGRPDLIWFTPDGSRAWIMAQGIGMVVSTDPAARTFAPLTKDGPSPQLLRRGGFDRHGVFRGADQEGHAVWQADGGRWTRYPVVSNGQEREVAAVVADPRDDGLYAFSPYGSVFRSGDNGASWWPVPTRIGGAPASEPSWLSALSFNNKLIVADVIPDPVVPGRLWASAGVGPFRADPPPGKLWLTWSSQARGIEELVATGVAHPPGGIPLFTAWDFGIHARADLDRFSTTWGPRPRVLIAAQDLAWSAGHPEALVTNATDTRECCFEDGETVLAGYSRDGGASWHRFPTLPVPPGTKPDDPKAMSYGTIAVSSGDPDNVIWEPAFGRSPFYTLDNGKSWQRVVLPGEVLPFTGSYERYPYVRRTLAADPVVPGRFLLFHSGLGANAALKGLWRTDDGGRHWTRIMAGDIAPANGYSAKLRAMPGVRDRWFFTNGQRGPGNNGLRHSRDGGMTWQTLDPVEQATDIAFGKAAAGHATPTIYIAGKISGRTGLWRSIDDGATWQMIGERPLGRLTDLVAIGADPDHFGRVYVAYAGSGWLYGEPTPCRPVPIGRDTVSECVAVR</sequence>
<name>A0A147IUM7_9SPHN</name>
<evidence type="ECO:0000313" key="2">
    <source>
        <dbReference type="Proteomes" id="UP000073923"/>
    </source>
</evidence>
<accession>A0A147IUM7</accession>
<dbReference type="OrthoDB" id="9764804at2"/>
<dbReference type="CDD" id="cd15482">
    <property type="entry name" value="Sialidase_non-viral"/>
    <property type="match status" value="1"/>
</dbReference>
<dbReference type="AlphaFoldDB" id="A0A147IUM7"/>
<gene>
    <name evidence="1" type="ORF">NS355_06995</name>
</gene>
<evidence type="ECO:0000313" key="1">
    <source>
        <dbReference type="EMBL" id="KTT99362.1"/>
    </source>
</evidence>
<evidence type="ECO:0008006" key="3">
    <source>
        <dbReference type="Google" id="ProtNLM"/>
    </source>
</evidence>
<dbReference type="Proteomes" id="UP000073923">
    <property type="component" value="Unassembled WGS sequence"/>
</dbReference>
<dbReference type="InterPro" id="IPR015943">
    <property type="entry name" value="WD40/YVTN_repeat-like_dom_sf"/>
</dbReference>
<dbReference type="PANTHER" id="PTHR43739:SF5">
    <property type="entry name" value="EXO-ALPHA-SIALIDASE"/>
    <property type="match status" value="1"/>
</dbReference>
<dbReference type="GO" id="GO:0010411">
    <property type="term" value="P:xyloglucan metabolic process"/>
    <property type="evidence" value="ECO:0007669"/>
    <property type="project" value="TreeGrafter"/>
</dbReference>
<reference evidence="1 2" key="1">
    <citation type="journal article" date="2016" name="Front. Microbiol.">
        <title>Genomic Resource of Rice Seed Associated Bacteria.</title>
        <authorList>
            <person name="Midha S."/>
            <person name="Bansal K."/>
            <person name="Sharma S."/>
            <person name="Kumar N."/>
            <person name="Patil P.P."/>
            <person name="Chaudhry V."/>
            <person name="Patil P.B."/>
        </authorList>
    </citation>
    <scope>NUCLEOTIDE SEQUENCE [LARGE SCALE GENOMIC DNA]</scope>
    <source>
        <strain evidence="1 2">NS355</strain>
    </source>
</reference>
<dbReference type="EMBL" id="LDTF01000028">
    <property type="protein sequence ID" value="KTT99362.1"/>
    <property type="molecule type" value="Genomic_DNA"/>
</dbReference>